<evidence type="ECO:0000256" key="1">
    <source>
        <dbReference type="SAM" id="Coils"/>
    </source>
</evidence>
<sequence>MLDENKKKFKSEIKELEEILFWTKDNYESKVRKELETEHENQMKSVTRSHESEVKKLLRKIDVANEELDVAYEEIEAAYEELDAVANEELDVAYEEIKAAYEELDATNEEIEALREELEAERVENSENMGVIDNLLIEDEPEAPSTGEKRTHDHIEKTSDYYLQECRGSLRSEANKDIDLSPEERKDKCTEDLAGLKVPKHMKELFEGLAEKNSITNEMLQLTGAVALALGTYMKHGVITSPPTGQLGAKETVVLGYSFPDTNKSHESKTTQQGVEFYGEKLSNIPHNLRMTDTKKRLTTIIRNQDPIHKENKCVTNIKKFRPKLNNKDKQILDDLIEKHKRLAIVAEETQMEMIQLTIDKLGLDVIGKNISFSLSCTKFLILTFSKADIDHRSKQHMELLGREEMIQIEADKDILRKKMPHATAMKLSRGLNIQWKQPLEVAAALLDAGGMLDDGITADIVYERFLLCVDRNFCSEDFDVEHYRLAVYMILDALSMTLFTEAQREEVRRRISVGQKRRFGG</sequence>
<dbReference type="AlphaFoldDB" id="A0AAD3HBF9"/>
<dbReference type="Proteomes" id="UP001054902">
    <property type="component" value="Unassembled WGS sequence"/>
</dbReference>
<organism evidence="3 4">
    <name type="scientific">Chaetoceros tenuissimus</name>
    <dbReference type="NCBI Taxonomy" id="426638"/>
    <lineage>
        <taxon>Eukaryota</taxon>
        <taxon>Sar</taxon>
        <taxon>Stramenopiles</taxon>
        <taxon>Ochrophyta</taxon>
        <taxon>Bacillariophyta</taxon>
        <taxon>Coscinodiscophyceae</taxon>
        <taxon>Chaetocerotophycidae</taxon>
        <taxon>Chaetocerotales</taxon>
        <taxon>Chaetocerotaceae</taxon>
        <taxon>Chaetoceros</taxon>
    </lineage>
</organism>
<keyword evidence="1" id="KW-0175">Coiled coil</keyword>
<feature type="compositionally biased region" description="Basic and acidic residues" evidence="2">
    <location>
        <begin position="147"/>
        <end position="156"/>
    </location>
</feature>
<evidence type="ECO:0000313" key="4">
    <source>
        <dbReference type="Proteomes" id="UP001054902"/>
    </source>
</evidence>
<evidence type="ECO:0000256" key="2">
    <source>
        <dbReference type="SAM" id="MobiDB-lite"/>
    </source>
</evidence>
<gene>
    <name evidence="3" type="ORF">CTEN210_13886</name>
</gene>
<evidence type="ECO:0000313" key="3">
    <source>
        <dbReference type="EMBL" id="GFH57410.1"/>
    </source>
</evidence>
<name>A0AAD3HBF9_9STRA</name>
<protein>
    <submittedName>
        <fullName evidence="3">Uncharacterized protein</fullName>
    </submittedName>
</protein>
<feature type="coiled-coil region" evidence="1">
    <location>
        <begin position="47"/>
        <end position="128"/>
    </location>
</feature>
<reference evidence="3 4" key="1">
    <citation type="journal article" date="2021" name="Sci. Rep.">
        <title>The genome of the diatom Chaetoceros tenuissimus carries an ancient integrated fragment of an extant virus.</title>
        <authorList>
            <person name="Hongo Y."/>
            <person name="Kimura K."/>
            <person name="Takaki Y."/>
            <person name="Yoshida Y."/>
            <person name="Baba S."/>
            <person name="Kobayashi G."/>
            <person name="Nagasaki K."/>
            <person name="Hano T."/>
            <person name="Tomaru Y."/>
        </authorList>
    </citation>
    <scope>NUCLEOTIDE SEQUENCE [LARGE SCALE GENOMIC DNA]</scope>
    <source>
        <strain evidence="3 4">NIES-3715</strain>
    </source>
</reference>
<feature type="region of interest" description="Disordered" evidence="2">
    <location>
        <begin position="137"/>
        <end position="156"/>
    </location>
</feature>
<accession>A0AAD3HBF9</accession>
<keyword evidence="4" id="KW-1185">Reference proteome</keyword>
<comment type="caution">
    <text evidence="3">The sequence shown here is derived from an EMBL/GenBank/DDBJ whole genome shotgun (WGS) entry which is preliminary data.</text>
</comment>
<dbReference type="EMBL" id="BLLK01000058">
    <property type="protein sequence ID" value="GFH57410.1"/>
    <property type="molecule type" value="Genomic_DNA"/>
</dbReference>
<proteinExistence type="predicted"/>